<dbReference type="Proteomes" id="UP000002457">
    <property type="component" value="Chromosome"/>
</dbReference>
<dbReference type="AlphaFoldDB" id="B8GEK2"/>
<dbReference type="GeneID" id="7271337"/>
<feature type="region of interest" description="Disordered" evidence="1">
    <location>
        <begin position="41"/>
        <end position="72"/>
    </location>
</feature>
<organism evidence="2 3">
    <name type="scientific">Methanosphaerula palustris (strain ATCC BAA-1556 / DSM 19958 / E1-9c)</name>
    <dbReference type="NCBI Taxonomy" id="521011"/>
    <lineage>
        <taxon>Archaea</taxon>
        <taxon>Methanobacteriati</taxon>
        <taxon>Methanobacteriota</taxon>
        <taxon>Stenosarchaea group</taxon>
        <taxon>Methanomicrobia</taxon>
        <taxon>Methanomicrobiales</taxon>
        <taxon>Methanoregulaceae</taxon>
        <taxon>Methanosphaerula</taxon>
    </lineage>
</organism>
<feature type="compositionally biased region" description="Polar residues" evidence="1">
    <location>
        <begin position="50"/>
        <end position="71"/>
    </location>
</feature>
<accession>B8GEK2</accession>
<protein>
    <submittedName>
        <fullName evidence="2">Uncharacterized protein</fullName>
    </submittedName>
</protein>
<evidence type="ECO:0000313" key="2">
    <source>
        <dbReference type="EMBL" id="ACL17703.1"/>
    </source>
</evidence>
<proteinExistence type="predicted"/>
<gene>
    <name evidence="2" type="ordered locus">Mpal_2424</name>
</gene>
<dbReference type="HOGENOM" id="CLU_1821043_0_0_2"/>
<sequence length="141" mass="16107">MKFSVSIPDDIIALIDTRASTEGVTRTEWIRQVVTLACTPVEAGRAPENPQDSTLQNPQRTPENPDNSQQIRDLEADVRRLEELAEEKDRRIADLKGISDRLLDQGERYQVLLQQQTRISAGSPLSEPSATVRPPWWRFWK</sequence>
<reference evidence="2 3" key="1">
    <citation type="journal article" date="2015" name="Genome Announc.">
        <title>Complete Genome Sequence of Methanosphaerula palustris E1-9CT, a Hydrogenotrophic Methanogen Isolated from a Minerotrophic Fen Peatland.</title>
        <authorList>
            <person name="Cadillo-Quiroz H."/>
            <person name="Browne P."/>
            <person name="Kyrpides N."/>
            <person name="Woyke T."/>
            <person name="Goodwin L."/>
            <person name="Detter C."/>
            <person name="Yavitt J.B."/>
            <person name="Zinder S.H."/>
        </authorList>
    </citation>
    <scope>NUCLEOTIDE SEQUENCE [LARGE SCALE GENOMIC DNA]</scope>
    <source>
        <strain evidence="3">ATCC BAA-1556 / DSM 19958 / E1-9c</strain>
    </source>
</reference>
<dbReference type="EMBL" id="CP001338">
    <property type="protein sequence ID" value="ACL17703.1"/>
    <property type="molecule type" value="Genomic_DNA"/>
</dbReference>
<name>B8GEK2_METPE</name>
<evidence type="ECO:0000313" key="3">
    <source>
        <dbReference type="Proteomes" id="UP000002457"/>
    </source>
</evidence>
<keyword evidence="3" id="KW-1185">Reference proteome</keyword>
<evidence type="ECO:0000256" key="1">
    <source>
        <dbReference type="SAM" id="MobiDB-lite"/>
    </source>
</evidence>
<dbReference type="RefSeq" id="WP_012619022.1">
    <property type="nucleotide sequence ID" value="NC_011832.1"/>
</dbReference>
<dbReference type="KEGG" id="mpl:Mpal_2424"/>